<evidence type="ECO:0000313" key="1">
    <source>
        <dbReference type="EMBL" id="PDS22250.1"/>
    </source>
</evidence>
<sequence>MILKYKNYEIELFEEQNYTLNSADNLRFYNKIYFEGKHQEDRFYPNNKLAIIVKEFEIEISSALICEIGGQNSVFKNSFIIEDDKIWIRVCNKIYCLEIPNLEIQWNREFDFATVFSFVKIENDFITHGELEIKRITRNGEIVWSFAGRDIWVNIEGKAELKIENDTIILFDFESNKYVLNFVGQLIEDYPNIFSNNNEICVINLYKKIYINHINSIFKKIKNTLNYRNLIVFVWICTNSFSNS</sequence>
<proteinExistence type="predicted"/>
<gene>
    <name evidence="1" type="ORF">B0A77_13960</name>
</gene>
<comment type="caution">
    <text evidence="1">The sequence shown here is derived from an EMBL/GenBank/DDBJ whole genome shotgun (WGS) entry which is preliminary data.</text>
</comment>
<evidence type="ECO:0000313" key="2">
    <source>
        <dbReference type="Proteomes" id="UP000220828"/>
    </source>
</evidence>
<protein>
    <submittedName>
        <fullName evidence="1">Uncharacterized protein</fullName>
    </submittedName>
</protein>
<dbReference type="EMBL" id="PCMW01000106">
    <property type="protein sequence ID" value="PDS22250.1"/>
    <property type="molecule type" value="Genomic_DNA"/>
</dbReference>
<accession>A0A2H3KJB9</accession>
<dbReference type="OrthoDB" id="334526at2"/>
<dbReference type="Proteomes" id="UP000220828">
    <property type="component" value="Unassembled WGS sequence"/>
</dbReference>
<name>A0A2H3KJB9_9FLAO</name>
<dbReference type="AlphaFoldDB" id="A0A2H3KJB9"/>
<reference evidence="1 2" key="1">
    <citation type="submission" date="2017-09" db="EMBL/GenBank/DDBJ databases">
        <title>Whole genomes of Flavobacteriaceae.</title>
        <authorList>
            <person name="Stine C."/>
            <person name="Li C."/>
            <person name="Tadesse D."/>
        </authorList>
    </citation>
    <scope>NUCLEOTIDE SEQUENCE [LARGE SCALE GENOMIC DNA]</scope>
    <source>
        <strain evidence="1 2">ATCC 35036</strain>
    </source>
</reference>
<organism evidence="1 2">
    <name type="scientific">Flavobacterium branchiophilum</name>
    <dbReference type="NCBI Taxonomy" id="55197"/>
    <lineage>
        <taxon>Bacteria</taxon>
        <taxon>Pseudomonadati</taxon>
        <taxon>Bacteroidota</taxon>
        <taxon>Flavobacteriia</taxon>
        <taxon>Flavobacteriales</taxon>
        <taxon>Flavobacteriaceae</taxon>
        <taxon>Flavobacterium</taxon>
    </lineage>
</organism>
<dbReference type="RefSeq" id="WP_014083979.1">
    <property type="nucleotide sequence ID" value="NZ_CBCSFI010000043.1"/>
</dbReference>